<feature type="domain" description="MHD2" evidence="3">
    <location>
        <begin position="857"/>
        <end position="965"/>
    </location>
</feature>
<dbReference type="PANTHER" id="PTHR31280:SF21">
    <property type="entry name" value="MHD2 DOMAIN-CONTAINING PROTEIN"/>
    <property type="match status" value="1"/>
</dbReference>
<feature type="compositionally biased region" description="Low complexity" evidence="1">
    <location>
        <begin position="8"/>
        <end position="19"/>
    </location>
</feature>
<evidence type="ECO:0000259" key="3">
    <source>
        <dbReference type="PROSITE" id="PS51259"/>
    </source>
</evidence>
<feature type="region of interest" description="Disordered" evidence="1">
    <location>
        <begin position="1"/>
        <end position="20"/>
    </location>
</feature>
<sequence length="1031" mass="112389">MARRRRLSASSLPEAAAGAIPSPFPPELRWPFARLDVALTQDELRESAYEIFFCACRSTPAGGTRPSAAARGGRGGGGATPTRAPPPEASSSPTAAGGAAKNMAVTSRLKRALGLRARNTRPTVGAGGRPLTSAEIMRRQMGVSEHTDSRVRKTLVRSLVGPQMSRKVDSLVLPLELLRHLKPADFSDAGEHRAWQLRQLRVLEAGLVSHPSVPLDSGNASASGLREIVRSAELHTRPGGLDVRALSAAVTALCWRSVDACRWADGYPLNVHLYLTLLRAVFDARDETVVLDEVDELMELIRKTWNILGLNDTIHNVCFTWLFLEKYVMTGEMEPDLLSAALAMLEQVRGDVQRQAEAGALEAAHLRILSATLASMRSWAEHKLLDYHEAFGDHQGGGSLVAMENVVSLAVLAATMLSQDVPSSFAAAVAAASGDLSSSTGSSSSSFSAGEQVERYIKSSIRRAFTRLHETGTAGKMDSMIVEVDEDPCEALMYVASQTKDLARVEKEVYSRVLRRWHPCPTAVAAATLHCSFGALLKRYVSTMAAACGLSSESVRVLHTASKLDKWLLQMAGEDDPPAADQLPPPMASYDVDSIIFGLVKGWMDERLKVGDECVRRAQEAETWNPRSKAEPYAQSAVDLMKLAKVTMDELLEIQVAPACKEELLQRLVDGVDHLVHQYALLLASSCGSSKESYVPPLPPLTRCNQDSKLVQLWRMAAPPCQVGDLEALDCGRADIVTSSKKPRLESSRSRRGDDRDHAAAHAVRPATSRGTQRLYVRLNTLHYLLAVLQSIDRSLSSALAPHRQRRRRARSSTFDHARPALDAAVHHVSELSAYRLVFLDSAQFLHQALYQGGVTAVRARPALRVMKQNLAFLSGVLTEQAQPPAVLEVMRASVEAFLTVVLGGGSGRAFARADHTAVAEDFASLKRLFCGFGVAEETVERETARAEGVLALMAVPTEKLIHEFLGHYASSTPMAAAADELPQLPMMPVTPTTRRWSRSDANTVLRVLCYRDDEAANRFLKKAFDLPKRR</sequence>
<feature type="region of interest" description="Disordered" evidence="1">
    <location>
        <begin position="740"/>
        <end position="767"/>
    </location>
</feature>
<proteinExistence type="predicted"/>
<evidence type="ECO:0000259" key="2">
    <source>
        <dbReference type="PROSITE" id="PS51258"/>
    </source>
</evidence>
<feature type="compositionally biased region" description="Low complexity" evidence="1">
    <location>
        <begin position="61"/>
        <end position="71"/>
    </location>
</feature>
<feature type="region of interest" description="Disordered" evidence="1">
    <location>
        <begin position="61"/>
        <end position="103"/>
    </location>
</feature>
<feature type="domain" description="MHD1" evidence="2">
    <location>
        <begin position="555"/>
        <end position="698"/>
    </location>
</feature>
<dbReference type="InterPro" id="IPR014770">
    <property type="entry name" value="Munc13_1"/>
</dbReference>
<dbReference type="Pfam" id="PF25761">
    <property type="entry name" value="TPR_PATROL1"/>
    <property type="match status" value="1"/>
</dbReference>
<gene>
    <name evidence="4" type="ORF">NCGR_LOCUS56331</name>
</gene>
<accession>A0A811RTC9</accession>
<dbReference type="InterPro" id="IPR057984">
    <property type="entry name" value="PATROL1_C"/>
</dbReference>
<comment type="caution">
    <text evidence="4">The sequence shown here is derived from an EMBL/GenBank/DDBJ whole genome shotgun (WGS) entry which is preliminary data.</text>
</comment>
<evidence type="ECO:0000313" key="4">
    <source>
        <dbReference type="EMBL" id="CAD6273063.1"/>
    </source>
</evidence>
<evidence type="ECO:0000313" key="5">
    <source>
        <dbReference type="Proteomes" id="UP000604825"/>
    </source>
</evidence>
<feature type="compositionally biased region" description="Low complexity" evidence="1">
    <location>
        <begin position="89"/>
        <end position="100"/>
    </location>
</feature>
<dbReference type="EMBL" id="CAJGYO010000016">
    <property type="protein sequence ID" value="CAD6273063.1"/>
    <property type="molecule type" value="Genomic_DNA"/>
</dbReference>
<dbReference type="Proteomes" id="UP000604825">
    <property type="component" value="Unassembled WGS sequence"/>
</dbReference>
<protein>
    <submittedName>
        <fullName evidence="4">Uncharacterized protein</fullName>
    </submittedName>
</protein>
<dbReference type="PROSITE" id="PS51258">
    <property type="entry name" value="MHD1"/>
    <property type="match status" value="1"/>
</dbReference>
<dbReference type="PANTHER" id="PTHR31280">
    <property type="entry name" value="PROTEIN UNC-13 HOMOLOG"/>
    <property type="match status" value="1"/>
</dbReference>
<dbReference type="InterPro" id="IPR008528">
    <property type="entry name" value="unc-13_homologue"/>
</dbReference>
<evidence type="ECO:0000256" key="1">
    <source>
        <dbReference type="SAM" id="MobiDB-lite"/>
    </source>
</evidence>
<dbReference type="PROSITE" id="PS51259">
    <property type="entry name" value="MHD2"/>
    <property type="match status" value="1"/>
</dbReference>
<dbReference type="OrthoDB" id="2015333at2759"/>
<dbReference type="InterPro" id="IPR014772">
    <property type="entry name" value="Munc13_dom-2"/>
</dbReference>
<reference evidence="4" key="1">
    <citation type="submission" date="2020-10" db="EMBL/GenBank/DDBJ databases">
        <authorList>
            <person name="Han B."/>
            <person name="Lu T."/>
            <person name="Zhao Q."/>
            <person name="Huang X."/>
            <person name="Zhao Y."/>
        </authorList>
    </citation>
    <scope>NUCLEOTIDE SEQUENCE</scope>
</reference>
<dbReference type="AlphaFoldDB" id="A0A811RTC9"/>
<name>A0A811RTC9_9POAL</name>
<feature type="compositionally biased region" description="Basic and acidic residues" evidence="1">
    <location>
        <begin position="743"/>
        <end position="760"/>
    </location>
</feature>
<organism evidence="4 5">
    <name type="scientific">Miscanthus lutarioriparius</name>
    <dbReference type="NCBI Taxonomy" id="422564"/>
    <lineage>
        <taxon>Eukaryota</taxon>
        <taxon>Viridiplantae</taxon>
        <taxon>Streptophyta</taxon>
        <taxon>Embryophyta</taxon>
        <taxon>Tracheophyta</taxon>
        <taxon>Spermatophyta</taxon>
        <taxon>Magnoliopsida</taxon>
        <taxon>Liliopsida</taxon>
        <taxon>Poales</taxon>
        <taxon>Poaceae</taxon>
        <taxon>PACMAD clade</taxon>
        <taxon>Panicoideae</taxon>
        <taxon>Andropogonodae</taxon>
        <taxon>Andropogoneae</taxon>
        <taxon>Saccharinae</taxon>
        <taxon>Miscanthus</taxon>
    </lineage>
</organism>
<keyword evidence="5" id="KW-1185">Reference proteome</keyword>